<reference evidence="1 2" key="1">
    <citation type="submission" date="2018-08" db="EMBL/GenBank/DDBJ databases">
        <title>Meiothermus cateniformans JCM 15151 genome sequencing project.</title>
        <authorList>
            <person name="Da Costa M.S."/>
            <person name="Albuquerque L."/>
            <person name="Raposo P."/>
            <person name="Froufe H.J.C."/>
            <person name="Barroso C.S."/>
            <person name="Egas C."/>
        </authorList>
    </citation>
    <scope>NUCLEOTIDE SEQUENCE [LARGE SCALE GENOMIC DNA]</scope>
    <source>
        <strain evidence="1 2">JCM 15151</strain>
    </source>
</reference>
<dbReference type="EMBL" id="QWKX01000025">
    <property type="protein sequence ID" value="RIH77541.1"/>
    <property type="molecule type" value="Genomic_DNA"/>
</dbReference>
<organism evidence="1 2">
    <name type="scientific">Meiothermus taiwanensis</name>
    <dbReference type="NCBI Taxonomy" id="172827"/>
    <lineage>
        <taxon>Bacteria</taxon>
        <taxon>Thermotogati</taxon>
        <taxon>Deinococcota</taxon>
        <taxon>Deinococci</taxon>
        <taxon>Thermales</taxon>
        <taxon>Thermaceae</taxon>
        <taxon>Meiothermus</taxon>
    </lineage>
</organism>
<gene>
    <name evidence="1" type="ORF">Mcate_01275</name>
</gene>
<comment type="caution">
    <text evidence="1">The sequence shown here is derived from an EMBL/GenBank/DDBJ whole genome shotgun (WGS) entry which is preliminary data.</text>
</comment>
<evidence type="ECO:0000313" key="2">
    <source>
        <dbReference type="Proteomes" id="UP000266089"/>
    </source>
</evidence>
<accession>A0A399E5K2</accession>
<name>A0A399E5K2_9DEIN</name>
<evidence type="ECO:0000313" key="1">
    <source>
        <dbReference type="EMBL" id="RIH77541.1"/>
    </source>
</evidence>
<protein>
    <submittedName>
        <fullName evidence="1">Uncharacterized protein</fullName>
    </submittedName>
</protein>
<proteinExistence type="predicted"/>
<dbReference type="Proteomes" id="UP000266089">
    <property type="component" value="Unassembled WGS sequence"/>
</dbReference>
<dbReference type="AlphaFoldDB" id="A0A399E5K2"/>
<sequence length="88" mass="9631">MDGLWGDGRSVEEGLGARAVLERPGLVILAFWVFFEEKMLSMSRKHHLRLSTGQSSSCTAVAGPGVRMRYSPALPVSQVEAVMLPWSV</sequence>